<sequence>MALTSVHDVLEVEKRISAINEKREQLALRLKRAQEVSVGGNGGGNHNVGDGIMDTMGTDVDSEEYLRSIAKDITSNATSLEGIRRLRTKYGALRVLDVLERAFKQRETKDLALVELGSLREEMDGFEEETSLQELDRVGKRVASVRERLGDDSDEGLAAYNQLNGAVSLRAKVLCGQFKDRLLESKWDTSATISSDTMGDLRRRSTDLYKLSLLIIGNLNHNQSSFFWNFQCIANNFEIKFTYHFHDDSLKMETFFKYMNDYLNKNLYRCISIFHDEVHGITRQLIHEQFIDHVLQPIREKVVSGLSHADSKVLISLISEILNTDKNLETFFHYHGRGMISLVPAEIWDMWLAYEVETATNQFDKLISNPKEMVESSSDFIKLLNKVYSYLKPFYGLEFEPLKKYKLLSCSQIFIKLSSLYLDRLLTINSLGDTHTGEDELNQTLMKLQNINIVYERIIELSEEYIFIHLTDVVNEWESKNYTTLFQNVLEDYRKIMEESVQPTVVHRVKKLLKESLRNYFKLGVWSTVANPDSDTATSELVDAIKLITRIMMKLDSLSIPLAVSTCIKNELLNIIVNYFIESILKLNKFSKQGLDQFELDFRTIRDALNLSNDNTNAQEGVLFELVKVLSLKYDPDGQKFFGTAYIKELNYRDLKNHLRIKTLTDFEIQDALYRIAYGNIL</sequence>
<evidence type="ECO:0000313" key="3">
    <source>
        <dbReference type="Proteomes" id="UP000509704"/>
    </source>
</evidence>
<dbReference type="Gene3D" id="1.10.10.2270">
    <property type="entry name" value="Dsl1p vesicle tethering complex, Tip20p subunit, domain E"/>
    <property type="match status" value="1"/>
</dbReference>
<dbReference type="AlphaFoldDB" id="A0A7H9B3Z4"/>
<dbReference type="Gene3D" id="6.10.280.210">
    <property type="entry name" value="Dsl1p vesicle tethering complex, Tip20p subunit, domain A"/>
    <property type="match status" value="1"/>
</dbReference>
<dbReference type="GO" id="GO:0006888">
    <property type="term" value="P:endoplasmic reticulum to Golgi vesicle-mediated transport"/>
    <property type="evidence" value="ECO:0007669"/>
    <property type="project" value="InterPro"/>
</dbReference>
<dbReference type="InterPro" id="IPR007528">
    <property type="entry name" value="RINT1_Tip20"/>
</dbReference>
<dbReference type="OrthoDB" id="2189254at2759"/>
<dbReference type="Gene3D" id="1.20.58.670">
    <property type="entry name" value="Dsl1p vesicle tethering complex, Tip20p subunit, domain D"/>
    <property type="match status" value="1"/>
</dbReference>
<protein>
    <submittedName>
        <fullName evidence="2">Uncharacterized protein</fullName>
    </submittedName>
</protein>
<dbReference type="EMBL" id="CP058607">
    <property type="protein sequence ID" value="QLG72452.1"/>
    <property type="molecule type" value="Genomic_DNA"/>
</dbReference>
<dbReference type="InterPro" id="IPR042040">
    <property type="entry name" value="Tip20p_domE"/>
</dbReference>
<dbReference type="InterPro" id="IPR042041">
    <property type="entry name" value="Tip20p_domA"/>
</dbReference>
<gene>
    <name evidence="2" type="ORF">HG535_0D01600</name>
</gene>
<dbReference type="GeneID" id="59236176"/>
<dbReference type="Pfam" id="PF04437">
    <property type="entry name" value="RINT1_TIP1"/>
    <property type="match status" value="1"/>
</dbReference>
<organism evidence="2 3">
    <name type="scientific">Zygotorulaspora mrakii</name>
    <name type="common">Zygosaccharomyces mrakii</name>
    <dbReference type="NCBI Taxonomy" id="42260"/>
    <lineage>
        <taxon>Eukaryota</taxon>
        <taxon>Fungi</taxon>
        <taxon>Dikarya</taxon>
        <taxon>Ascomycota</taxon>
        <taxon>Saccharomycotina</taxon>
        <taxon>Saccharomycetes</taxon>
        <taxon>Saccharomycetales</taxon>
        <taxon>Saccharomycetaceae</taxon>
        <taxon>Zygotorulaspora</taxon>
    </lineage>
</organism>
<dbReference type="KEGG" id="zmk:HG535_0D01600"/>
<accession>A0A7H9B3Z4</accession>
<evidence type="ECO:0000313" key="2">
    <source>
        <dbReference type="EMBL" id="QLG72452.1"/>
    </source>
</evidence>
<dbReference type="Gene3D" id="1.20.58.1420">
    <property type="entry name" value="Dsl1p vesicle tethering complex, Tip20p subunit, domain B"/>
    <property type="match status" value="1"/>
</dbReference>
<name>A0A7H9B3Z4_ZYGMR</name>
<dbReference type="PROSITE" id="PS51386">
    <property type="entry name" value="RINT1_TIP20"/>
    <property type="match status" value="1"/>
</dbReference>
<evidence type="ECO:0000256" key="1">
    <source>
        <dbReference type="SAM" id="Coils"/>
    </source>
</evidence>
<dbReference type="GO" id="GO:0060628">
    <property type="term" value="P:regulation of ER to Golgi vesicle-mediated transport"/>
    <property type="evidence" value="ECO:0007669"/>
    <property type="project" value="TreeGrafter"/>
</dbReference>
<dbReference type="Gene3D" id="1.10.357.100">
    <property type="entry name" value="Dsl1p vesicle tethering complex, Tip20p subunit, domain C"/>
    <property type="match status" value="1"/>
</dbReference>
<keyword evidence="3" id="KW-1185">Reference proteome</keyword>
<keyword evidence="1" id="KW-0175">Coiled coil</keyword>
<dbReference type="Proteomes" id="UP000509704">
    <property type="component" value="Chromosome 4"/>
</dbReference>
<dbReference type="PANTHER" id="PTHR13520:SF0">
    <property type="entry name" value="RAD50-INTERACTING PROTEIN 1"/>
    <property type="match status" value="1"/>
</dbReference>
<dbReference type="InterPro" id="IPR042042">
    <property type="entry name" value="Tip20p_domB"/>
</dbReference>
<dbReference type="PANTHER" id="PTHR13520">
    <property type="entry name" value="RAD50-INTERACTING PROTEIN 1 RINT-1"/>
    <property type="match status" value="1"/>
</dbReference>
<feature type="coiled-coil region" evidence="1">
    <location>
        <begin position="9"/>
        <end position="36"/>
    </location>
</feature>
<dbReference type="GO" id="GO:0006890">
    <property type="term" value="P:retrograde vesicle-mediated transport, Golgi to endoplasmic reticulum"/>
    <property type="evidence" value="ECO:0007669"/>
    <property type="project" value="InterPro"/>
</dbReference>
<proteinExistence type="predicted"/>
<dbReference type="RefSeq" id="XP_037144180.1">
    <property type="nucleotide sequence ID" value="XM_037288285.1"/>
</dbReference>
<reference evidence="2 3" key="1">
    <citation type="submission" date="2020-07" db="EMBL/GenBank/DDBJ databases">
        <title>The yeast mating-type switching endonuclease HO is a domesticated member of an unorthodox homing genetic element family.</title>
        <authorList>
            <person name="Coughlan A.Y."/>
            <person name="Lombardi L."/>
            <person name="Braun-Galleani S."/>
            <person name="Martos A.R."/>
            <person name="Galeote V."/>
            <person name="Bigey F."/>
            <person name="Dequin S."/>
            <person name="Byrne K.P."/>
            <person name="Wolfe K.H."/>
        </authorList>
    </citation>
    <scope>NUCLEOTIDE SEQUENCE [LARGE SCALE GENOMIC DNA]</scope>
    <source>
        <strain evidence="2 3">NRRL Y-6702</strain>
    </source>
</reference>
<dbReference type="GO" id="GO:0070939">
    <property type="term" value="C:Dsl1/NZR complex"/>
    <property type="evidence" value="ECO:0007669"/>
    <property type="project" value="InterPro"/>
</dbReference>
<dbReference type="InterPro" id="IPR042043">
    <property type="entry name" value="Tip20p_domC"/>
</dbReference>
<dbReference type="InterPro" id="IPR042044">
    <property type="entry name" value="EXOC6PINT-1/Sec15/Tip20_C_dom2"/>
</dbReference>